<keyword evidence="2" id="KW-1185">Reference proteome</keyword>
<sequence length="61" mass="7125">MLANLNVQETESDWFELYDNCRISVSWTSRVWNELDWGRKGRRELLKQFGKNGKETSSGGT</sequence>
<dbReference type="GeneID" id="59255827"/>
<accession>A0A8H6B0S8</accession>
<proteinExistence type="predicted"/>
<dbReference type="Proteomes" id="UP000531561">
    <property type="component" value="Unassembled WGS sequence"/>
</dbReference>
<dbReference type="AlphaFoldDB" id="A0A8H6B0S8"/>
<evidence type="ECO:0000313" key="2">
    <source>
        <dbReference type="Proteomes" id="UP000531561"/>
    </source>
</evidence>
<name>A0A8H6B0S8_9HELO</name>
<gene>
    <name evidence="1" type="ORF">Bfra_001710</name>
</gene>
<protein>
    <submittedName>
        <fullName evidence="1">Uncharacterized protein</fullName>
    </submittedName>
</protein>
<dbReference type="RefSeq" id="XP_037196289.1">
    <property type="nucleotide sequence ID" value="XM_037332135.1"/>
</dbReference>
<organism evidence="1 2">
    <name type="scientific">Botrytis fragariae</name>
    <dbReference type="NCBI Taxonomy" id="1964551"/>
    <lineage>
        <taxon>Eukaryota</taxon>
        <taxon>Fungi</taxon>
        <taxon>Dikarya</taxon>
        <taxon>Ascomycota</taxon>
        <taxon>Pezizomycotina</taxon>
        <taxon>Leotiomycetes</taxon>
        <taxon>Helotiales</taxon>
        <taxon>Sclerotiniaceae</taxon>
        <taxon>Botrytis</taxon>
    </lineage>
</organism>
<dbReference type="EMBL" id="JABFCT010000003">
    <property type="protein sequence ID" value="KAF5877343.1"/>
    <property type="molecule type" value="Genomic_DNA"/>
</dbReference>
<reference evidence="1 2" key="1">
    <citation type="journal article" date="2020" name="Phytopathology">
        <title>A high-quality genome resource of Botrytis fragariae, a new and rapidly spreading fungal pathogen causing strawberry gray mold in the U.S.A.</title>
        <authorList>
            <person name="Wu Y."/>
            <person name="Saski C.A."/>
            <person name="Schnabel G."/>
            <person name="Xiao S."/>
            <person name="Hu M."/>
        </authorList>
    </citation>
    <scope>NUCLEOTIDE SEQUENCE [LARGE SCALE GENOMIC DNA]</scope>
    <source>
        <strain evidence="1 2">BVB16</strain>
    </source>
</reference>
<comment type="caution">
    <text evidence="1">The sequence shown here is derived from an EMBL/GenBank/DDBJ whole genome shotgun (WGS) entry which is preliminary data.</text>
</comment>
<evidence type="ECO:0000313" key="1">
    <source>
        <dbReference type="EMBL" id="KAF5877343.1"/>
    </source>
</evidence>